<proteinExistence type="predicted"/>
<comment type="caution">
    <text evidence="1">The sequence shown here is derived from an EMBL/GenBank/DDBJ whole genome shotgun (WGS) entry which is preliminary data.</text>
</comment>
<evidence type="ECO:0000313" key="1">
    <source>
        <dbReference type="EMBL" id="OUY06968.1"/>
    </source>
</evidence>
<dbReference type="Proteomes" id="UP000196536">
    <property type="component" value="Unassembled WGS sequence"/>
</dbReference>
<protein>
    <submittedName>
        <fullName evidence="1">Uncharacterized protein</fullName>
    </submittedName>
</protein>
<sequence length="314" mass="37042">MKEQQNLLADKNSYKAIMQFLYDFRDEEEQSNRVDALVWLSSNLDHFFYFPVYLSCDKSISTEMENSTEHAIFPHISILDVEDDQGIVQKTYIIQAMAFAPTPTMLVEAEQSDIVYHKLNLEIVLLKLFQNVQQQYENTVVYIQFPSELHQQLFPENTKQPMVILFDNDIEILKKMMLTVISIQNPIISEQLWENALPPRTFRNCLYDFGLENTQIKKIYCWGLSTQCYVILDCPASLMTAYQQKLKELLSPILTNPQISLEILNLSDIKSDKFKQDALKLDMSISYQKTWNHFFLFRWWRNRRPIPIITIKPE</sequence>
<keyword evidence="2" id="KW-1185">Reference proteome</keyword>
<reference evidence="1 2" key="1">
    <citation type="submission" date="2017-05" db="EMBL/GenBank/DDBJ databases">
        <title>Acinetobacter populi ANC 5415 (= PBJ7), whole genome shotgun sequencing project.</title>
        <authorList>
            <person name="Nemec A."/>
            <person name="Radolfova-Krizova L."/>
        </authorList>
    </citation>
    <scope>NUCLEOTIDE SEQUENCE [LARGE SCALE GENOMIC DNA]</scope>
    <source>
        <strain evidence="1 2">PBJ7</strain>
    </source>
</reference>
<accession>A0A1Z9YXN9</accession>
<dbReference type="AlphaFoldDB" id="A0A1Z9YXN9"/>
<gene>
    <name evidence="1" type="ORF">CAP51_09740</name>
</gene>
<dbReference type="EMBL" id="NEXX01000003">
    <property type="protein sequence ID" value="OUY06968.1"/>
    <property type="molecule type" value="Genomic_DNA"/>
</dbReference>
<dbReference type="OrthoDB" id="9978010at2"/>
<name>A0A1Z9YXN9_9GAMM</name>
<evidence type="ECO:0000313" key="2">
    <source>
        <dbReference type="Proteomes" id="UP000196536"/>
    </source>
</evidence>
<dbReference type="RefSeq" id="WP_087620571.1">
    <property type="nucleotide sequence ID" value="NZ_NEXX01000003.1"/>
</dbReference>
<organism evidence="1 2">
    <name type="scientific">Acinetobacter populi</name>
    <dbReference type="NCBI Taxonomy" id="1582270"/>
    <lineage>
        <taxon>Bacteria</taxon>
        <taxon>Pseudomonadati</taxon>
        <taxon>Pseudomonadota</taxon>
        <taxon>Gammaproteobacteria</taxon>
        <taxon>Moraxellales</taxon>
        <taxon>Moraxellaceae</taxon>
        <taxon>Acinetobacter</taxon>
    </lineage>
</organism>